<dbReference type="EMBL" id="VZPX01000004">
    <property type="protein sequence ID" value="KAB0482410.1"/>
    <property type="molecule type" value="Genomic_DNA"/>
</dbReference>
<feature type="transmembrane region" description="Helical" evidence="1">
    <location>
        <begin position="79"/>
        <end position="99"/>
    </location>
</feature>
<gene>
    <name evidence="3" type="ORF">F7Q91_03105</name>
</gene>
<comment type="caution">
    <text evidence="3">The sequence shown here is derived from an EMBL/GenBank/DDBJ whole genome shotgun (WGS) entry which is preliminary data.</text>
</comment>
<keyword evidence="1" id="KW-1133">Transmembrane helix</keyword>
<dbReference type="Proteomes" id="UP000423756">
    <property type="component" value="Unassembled WGS sequence"/>
</dbReference>
<evidence type="ECO:0000256" key="1">
    <source>
        <dbReference type="SAM" id="Phobius"/>
    </source>
</evidence>
<sequence length="125" mass="13332">MKNIVKKVVLGMSTLPFSVLAAGETKMEKGMKNVDAIFGAGGSAMYTAAMFFGIGLIVFSLCTWAWNSRDSQTPTKGQTQMVLICAIAGCALTFPSAWINYFGEAAAVVETTTSGVNYRDLKGQQ</sequence>
<keyword evidence="1" id="KW-0472">Membrane</keyword>
<evidence type="ECO:0000313" key="3">
    <source>
        <dbReference type="EMBL" id="KAB0482410.1"/>
    </source>
</evidence>
<organism evidence="3 4">
    <name type="scientific">Vibrio chagasii</name>
    <dbReference type="NCBI Taxonomy" id="170679"/>
    <lineage>
        <taxon>Bacteria</taxon>
        <taxon>Pseudomonadati</taxon>
        <taxon>Pseudomonadota</taxon>
        <taxon>Gammaproteobacteria</taxon>
        <taxon>Vibrionales</taxon>
        <taxon>Vibrionaceae</taxon>
        <taxon>Vibrio</taxon>
    </lineage>
</organism>
<dbReference type="RefSeq" id="WP_137406613.1">
    <property type="nucleotide sequence ID" value="NZ_AP025467.1"/>
</dbReference>
<dbReference type="AlphaFoldDB" id="A0A7V7NX11"/>
<feature type="signal peptide" evidence="2">
    <location>
        <begin position="1"/>
        <end position="21"/>
    </location>
</feature>
<accession>A0A7V7NX11</accession>
<evidence type="ECO:0000256" key="2">
    <source>
        <dbReference type="SAM" id="SignalP"/>
    </source>
</evidence>
<keyword evidence="2" id="KW-0732">Signal</keyword>
<feature type="transmembrane region" description="Helical" evidence="1">
    <location>
        <begin position="45"/>
        <end position="67"/>
    </location>
</feature>
<protein>
    <recommendedName>
        <fullName evidence="5">Conjugal transfer protein TrbC</fullName>
    </recommendedName>
</protein>
<keyword evidence="1" id="KW-0812">Transmembrane</keyword>
<name>A0A7V7NX11_9VIBR</name>
<dbReference type="GeneID" id="77344644"/>
<proteinExistence type="predicted"/>
<evidence type="ECO:0008006" key="5">
    <source>
        <dbReference type="Google" id="ProtNLM"/>
    </source>
</evidence>
<reference evidence="3 4" key="1">
    <citation type="submission" date="2019-09" db="EMBL/GenBank/DDBJ databases">
        <title>Draft genome sequences of 48 bacterial type strains from the CCUG.</title>
        <authorList>
            <person name="Tunovic T."/>
            <person name="Pineiro-Iglesias B."/>
            <person name="Unosson C."/>
            <person name="Inganas E."/>
            <person name="Ohlen M."/>
            <person name="Cardew S."/>
            <person name="Jensie-Markopoulos S."/>
            <person name="Salva-Serra F."/>
            <person name="Jaen-Luchoro D."/>
            <person name="Karlsson R."/>
            <person name="Svensson-Stadler L."/>
            <person name="Chun J."/>
            <person name="Moore E."/>
        </authorList>
    </citation>
    <scope>NUCLEOTIDE SEQUENCE [LARGE SCALE GENOMIC DNA]</scope>
    <source>
        <strain evidence="3 4">CCUG 48643</strain>
    </source>
</reference>
<evidence type="ECO:0000313" key="4">
    <source>
        <dbReference type="Proteomes" id="UP000423756"/>
    </source>
</evidence>
<feature type="chain" id="PRO_5031444585" description="Conjugal transfer protein TrbC" evidence="2">
    <location>
        <begin position="22"/>
        <end position="125"/>
    </location>
</feature>